<evidence type="ECO:0000259" key="3">
    <source>
        <dbReference type="PROSITE" id="PS50102"/>
    </source>
</evidence>
<dbReference type="InterPro" id="IPR035979">
    <property type="entry name" value="RBD_domain_sf"/>
</dbReference>
<organism evidence="4">
    <name type="scientific">Glycine max</name>
    <name type="common">Soybean</name>
    <name type="synonym">Glycine hispida</name>
    <dbReference type="NCBI Taxonomy" id="3847"/>
    <lineage>
        <taxon>Eukaryota</taxon>
        <taxon>Viridiplantae</taxon>
        <taxon>Streptophyta</taxon>
        <taxon>Embryophyta</taxon>
        <taxon>Tracheophyta</taxon>
        <taxon>Spermatophyta</taxon>
        <taxon>Magnoliopsida</taxon>
        <taxon>eudicotyledons</taxon>
        <taxon>Gunneridae</taxon>
        <taxon>Pentapetalae</taxon>
        <taxon>rosids</taxon>
        <taxon>fabids</taxon>
        <taxon>Fabales</taxon>
        <taxon>Fabaceae</taxon>
        <taxon>Papilionoideae</taxon>
        <taxon>50 kb inversion clade</taxon>
        <taxon>NPAAA clade</taxon>
        <taxon>indigoferoid/millettioid clade</taxon>
        <taxon>Phaseoleae</taxon>
        <taxon>Glycine</taxon>
        <taxon>Glycine subgen. Soja</taxon>
    </lineage>
</organism>
<feature type="domain" description="RRM" evidence="3">
    <location>
        <begin position="49"/>
        <end position="126"/>
    </location>
</feature>
<dbReference type="OMA" id="LEDHISW"/>
<dbReference type="SUPFAM" id="SSF54928">
    <property type="entry name" value="RNA-binding domain, RBD"/>
    <property type="match status" value="1"/>
</dbReference>
<dbReference type="Proteomes" id="UP000008827">
    <property type="component" value="Chromosome 17"/>
</dbReference>
<proteinExistence type="predicted"/>
<dbReference type="EnsemblPlants" id="KRH04841">
    <property type="protein sequence ID" value="KRH04841"/>
    <property type="gene ID" value="GLYMA_17G191100"/>
</dbReference>
<dbReference type="SMART" id="SM00360">
    <property type="entry name" value="RRM"/>
    <property type="match status" value="1"/>
</dbReference>
<dbReference type="GO" id="GO:0003729">
    <property type="term" value="F:mRNA binding"/>
    <property type="evidence" value="ECO:0000318"/>
    <property type="project" value="GO_Central"/>
</dbReference>
<protein>
    <recommendedName>
        <fullName evidence="3">RRM domain-containing protein</fullName>
    </recommendedName>
</protein>
<dbReference type="EMBL" id="CM000850">
    <property type="protein sequence ID" value="KRH04841.1"/>
    <property type="molecule type" value="Genomic_DNA"/>
</dbReference>
<dbReference type="Gene3D" id="3.30.70.330">
    <property type="match status" value="1"/>
</dbReference>
<sequence length="394" mass="45583">MEGWTTVVNRRKANERKKSTLEERLSYKCDTWGNPPNYHHNWRNKEDITSYYFTHFTDEVNEVRLWEKFKLWGDVREVYIAKRRNKDGRRYGFVRFKGVSDIKHLEIKLDNIFIDNQKLFVNLPRFARSVWKLEAQPKVGKGGVSDKDTIRSPQDNSRPRQRSYAEVAAQGGASAGTTSCEGETPVITITLHEGHDYWCKGAWVGRLKKHTAMELLEDHISWELGYNISTKFLGDDMILLTGLSEDKAQQIIRTEVDGGNSLFYSFEKWRPECRPNNRVVWIQLWGFPVEAWDVDHMKKAISVIGDVIEPDEDTDDRRRLDRARLLVRTPLPPAITKEITVRTGDVDHKVWMVEEIGDDVGMRNRRTPSSVGWTDEITSVEDGDAAVHDDEDSS</sequence>
<name>K7MMK2_SOYBN</name>
<dbReference type="InParanoid" id="K7MMK2"/>
<feature type="region of interest" description="Disordered" evidence="2">
    <location>
        <begin position="139"/>
        <end position="162"/>
    </location>
</feature>
<dbReference type="Pfam" id="PF00076">
    <property type="entry name" value="RRM_1"/>
    <property type="match status" value="1"/>
</dbReference>
<evidence type="ECO:0000313" key="5">
    <source>
        <dbReference type="EnsemblPlants" id="KRH04841"/>
    </source>
</evidence>
<evidence type="ECO:0000313" key="4">
    <source>
        <dbReference type="EMBL" id="KRH04841.1"/>
    </source>
</evidence>
<keyword evidence="6" id="KW-1185">Reference proteome</keyword>
<dbReference type="PROSITE" id="PS50102">
    <property type="entry name" value="RRM"/>
    <property type="match status" value="1"/>
</dbReference>
<gene>
    <name evidence="4" type="ORF">GLYMA_17G191100</name>
</gene>
<dbReference type="eggNOG" id="ENOG502RRJE">
    <property type="taxonomic scope" value="Eukaryota"/>
</dbReference>
<accession>K7MMK2</accession>
<reference evidence="4 5" key="1">
    <citation type="journal article" date="2010" name="Nature">
        <title>Genome sequence of the palaeopolyploid soybean.</title>
        <authorList>
            <person name="Schmutz J."/>
            <person name="Cannon S.B."/>
            <person name="Schlueter J."/>
            <person name="Ma J."/>
            <person name="Mitros T."/>
            <person name="Nelson W."/>
            <person name="Hyten D.L."/>
            <person name="Song Q."/>
            <person name="Thelen J.J."/>
            <person name="Cheng J."/>
            <person name="Xu D."/>
            <person name="Hellsten U."/>
            <person name="May G.D."/>
            <person name="Yu Y."/>
            <person name="Sakurai T."/>
            <person name="Umezawa T."/>
            <person name="Bhattacharyya M.K."/>
            <person name="Sandhu D."/>
            <person name="Valliyodan B."/>
            <person name="Lindquist E."/>
            <person name="Peto M."/>
            <person name="Grant D."/>
            <person name="Shu S."/>
            <person name="Goodstein D."/>
            <person name="Barry K."/>
            <person name="Futrell-Griggs M."/>
            <person name="Abernathy B."/>
            <person name="Du J."/>
            <person name="Tian Z."/>
            <person name="Zhu L."/>
            <person name="Gill N."/>
            <person name="Joshi T."/>
            <person name="Libault M."/>
            <person name="Sethuraman A."/>
            <person name="Zhang X.-C."/>
            <person name="Shinozaki K."/>
            <person name="Nguyen H.T."/>
            <person name="Wing R.A."/>
            <person name="Cregan P."/>
            <person name="Specht J."/>
            <person name="Grimwood J."/>
            <person name="Rokhsar D."/>
            <person name="Stacey G."/>
            <person name="Shoemaker R.C."/>
            <person name="Jackson S.A."/>
        </authorList>
    </citation>
    <scope>NUCLEOTIDE SEQUENCE</scope>
    <source>
        <strain evidence="5">cv. Williams 82</strain>
        <tissue evidence="4">Callus</tissue>
    </source>
</reference>
<reference evidence="5" key="2">
    <citation type="submission" date="2018-02" db="UniProtKB">
        <authorList>
            <consortium name="EnsemblPlants"/>
        </authorList>
    </citation>
    <scope>IDENTIFICATION</scope>
    <source>
        <strain evidence="5">Williams 82</strain>
    </source>
</reference>
<dbReference type="PANTHER" id="PTHR34427">
    <property type="entry name" value="DUF4283 DOMAIN PROTEIN"/>
    <property type="match status" value="1"/>
</dbReference>
<feature type="compositionally biased region" description="Acidic residues" evidence="2">
    <location>
        <begin position="378"/>
        <end position="394"/>
    </location>
</feature>
<dbReference type="InterPro" id="IPR012677">
    <property type="entry name" value="Nucleotide-bd_a/b_plait_sf"/>
</dbReference>
<dbReference type="CDD" id="cd00590">
    <property type="entry name" value="RRM_SF"/>
    <property type="match status" value="1"/>
</dbReference>
<dbReference type="InterPro" id="IPR000504">
    <property type="entry name" value="RRM_dom"/>
</dbReference>
<dbReference type="SMR" id="K7MMK2"/>
<dbReference type="GO" id="GO:0000381">
    <property type="term" value="P:regulation of alternative mRNA splicing, via spliceosome"/>
    <property type="evidence" value="ECO:0000318"/>
    <property type="project" value="GO_Central"/>
</dbReference>
<dbReference type="HOGENOM" id="CLU_030775_1_0_1"/>
<reference evidence="4" key="3">
    <citation type="submission" date="2018-07" db="EMBL/GenBank/DDBJ databases">
        <title>WGS assembly of Glycine max.</title>
        <authorList>
            <person name="Schmutz J."/>
            <person name="Cannon S."/>
            <person name="Schlueter J."/>
            <person name="Ma J."/>
            <person name="Mitros T."/>
            <person name="Nelson W."/>
            <person name="Hyten D."/>
            <person name="Song Q."/>
            <person name="Thelen J."/>
            <person name="Cheng J."/>
            <person name="Xu D."/>
            <person name="Hellsten U."/>
            <person name="May G."/>
            <person name="Yu Y."/>
            <person name="Sakurai T."/>
            <person name="Umezawa T."/>
            <person name="Bhattacharyya M."/>
            <person name="Sandhu D."/>
            <person name="Valliyodan B."/>
            <person name="Lindquist E."/>
            <person name="Peto M."/>
            <person name="Grant D."/>
            <person name="Shu S."/>
            <person name="Goodstein D."/>
            <person name="Barry K."/>
            <person name="Futrell-Griggs M."/>
            <person name="Abernathy B."/>
            <person name="Du J."/>
            <person name="Tian Z."/>
            <person name="Zhu L."/>
            <person name="Gill N."/>
            <person name="Joshi T."/>
            <person name="Libault M."/>
            <person name="Sethuraman A."/>
            <person name="Zhang X."/>
            <person name="Shinozaki K."/>
            <person name="Nguyen H."/>
            <person name="Wing R."/>
            <person name="Cregan P."/>
            <person name="Specht J."/>
            <person name="Grimwood J."/>
            <person name="Rokhsar D."/>
            <person name="Stacey G."/>
            <person name="Shoemaker R."/>
            <person name="Jackson S."/>
        </authorList>
    </citation>
    <scope>NUCLEOTIDE SEQUENCE</scope>
    <source>
        <tissue evidence="4">Callus</tissue>
    </source>
</reference>
<feature type="region of interest" description="Disordered" evidence="2">
    <location>
        <begin position="367"/>
        <end position="394"/>
    </location>
</feature>
<evidence type="ECO:0000256" key="2">
    <source>
        <dbReference type="SAM" id="MobiDB-lite"/>
    </source>
</evidence>
<dbReference type="PANTHER" id="PTHR34427:SF5">
    <property type="entry name" value="DUF4283 DOMAIN-CONTAINING PROTEIN"/>
    <property type="match status" value="1"/>
</dbReference>
<dbReference type="PaxDb" id="3847-GLYMA17G26461.1"/>
<dbReference type="AlphaFoldDB" id="K7MMK2"/>
<dbReference type="GO" id="GO:0016607">
    <property type="term" value="C:nuclear speck"/>
    <property type="evidence" value="ECO:0000318"/>
    <property type="project" value="GO_Central"/>
</dbReference>
<dbReference type="FunFam" id="3.30.70.330:FF:001414">
    <property type="entry name" value="Uncharacterized protein"/>
    <property type="match status" value="1"/>
</dbReference>
<evidence type="ECO:0000313" key="6">
    <source>
        <dbReference type="Proteomes" id="UP000008827"/>
    </source>
</evidence>
<dbReference type="Gramene" id="KRH04841">
    <property type="protein sequence ID" value="KRH04841"/>
    <property type="gene ID" value="GLYMA_17G191100"/>
</dbReference>
<evidence type="ECO:0000256" key="1">
    <source>
        <dbReference type="PROSITE-ProRule" id="PRU00176"/>
    </source>
</evidence>
<keyword evidence="1" id="KW-0694">RNA-binding</keyword>